<protein>
    <submittedName>
        <fullName evidence="1">Uncharacterized protein</fullName>
    </submittedName>
</protein>
<evidence type="ECO:0000313" key="1">
    <source>
        <dbReference type="EMBL" id="VDP30485.1"/>
    </source>
</evidence>
<keyword evidence="2" id="KW-1185">Reference proteome</keyword>
<evidence type="ECO:0000313" key="2">
    <source>
        <dbReference type="Proteomes" id="UP000269396"/>
    </source>
</evidence>
<dbReference type="Proteomes" id="UP000269396">
    <property type="component" value="Unassembled WGS sequence"/>
</dbReference>
<name>A0A3P8DG78_9TREM</name>
<accession>A0A3P8DG78</accession>
<organism evidence="1 2">
    <name type="scientific">Schistosoma mattheei</name>
    <dbReference type="NCBI Taxonomy" id="31246"/>
    <lineage>
        <taxon>Eukaryota</taxon>
        <taxon>Metazoa</taxon>
        <taxon>Spiralia</taxon>
        <taxon>Lophotrochozoa</taxon>
        <taxon>Platyhelminthes</taxon>
        <taxon>Trematoda</taxon>
        <taxon>Digenea</taxon>
        <taxon>Strigeidida</taxon>
        <taxon>Schistosomatoidea</taxon>
        <taxon>Schistosomatidae</taxon>
        <taxon>Schistosoma</taxon>
    </lineage>
</organism>
<gene>
    <name evidence="1" type="ORF">SMTD_LOCUS5812</name>
</gene>
<proteinExistence type="predicted"/>
<dbReference type="EMBL" id="UZAL01027226">
    <property type="protein sequence ID" value="VDP30485.1"/>
    <property type="molecule type" value="Genomic_DNA"/>
</dbReference>
<sequence length="71" mass="8281">MTSVGDGWNKVRGGQTTTWDQCLKSLTSGLNHHSRCRLLGWGPRHHHNQWLETLNEMAQNRSQWRRCTPLN</sequence>
<reference evidence="1 2" key="1">
    <citation type="submission" date="2018-11" db="EMBL/GenBank/DDBJ databases">
        <authorList>
            <consortium name="Pathogen Informatics"/>
        </authorList>
    </citation>
    <scope>NUCLEOTIDE SEQUENCE [LARGE SCALE GENOMIC DNA]</scope>
    <source>
        <strain>Denwood</strain>
        <strain evidence="2">Zambia</strain>
    </source>
</reference>
<dbReference type="AlphaFoldDB" id="A0A3P8DG78"/>